<proteinExistence type="predicted"/>
<keyword evidence="4" id="KW-1185">Reference proteome</keyword>
<accession>A0A075LZQ7</accession>
<sequence length="1174" mass="130811">MADTLDLSKAPYYDRFNPDSGRSRILFRADRALQQAELNEMQSIYDFHVKRMGDSIFADGAIQNGMAFNFVYVDPNDKTKGIKELTLEKGFIYLGGKIRAFEKQTIPFTGKGKEVIGVKLVQSIVTFEQDPTLLDPTQDVANYLSEGADRLEEKVVITYNDPSAPNIYEFNDGLLFKDPDRPEFSFINEVLAQRTEEESGSYQVEGFNLWVDKGLTNDAVTLVIDGGVAYVKGYRISKPTSTRIQIPKETAVNSIYQETSTYDNAKQKVTVNSQFVKQVKLVLGRTDSPSEASGGVSVSKGTADGRDALPPQYTNVDATTVKVYTTNPAYTYKQGADYRIVQDSGVTYIDWSTGLNGLEPKTGDTYKTVFEYERIMKENTDYKVVSTPNTSGIGSVTEVTFAGLGGAKPKDKGVVRIDYDYYLSREDIVTLDAKGNFTVVKGQPNREGLAIPPQNVDPLTFKVGEIHVYPFSDKAVAKNTAVVRLRMDELQIMKTRLENVEYNQAILQLEKQATKSQDPLSMRGVFADAFIDFNRIDKQETDVSFSFDDAHITLSTSTPDNQKVKPKFMENQSVAKSWGRLVTAPFTEHVEINQPLATDAWNVNPYMVFNKQGVLKLTPEADNWIDEKKVTLYEEDYVTTQLNRWWMHQGAGDPGGKVSDWNKWLVDNASLQGGVEWNESSIGWRDKQEGTIWSSAQNTREEVIEYMRSIEINFQATNLKPMSKDLYVTFDGVRISCTPTGSTTAGVTGTINANSQGIATGKFMIPANVRTGTREVVLQNDDNKAITTFTAQGTAKITTDTITRTHVTFQLYDPLAQSFALTQPRVISSVGVYFASKSTKDNIIMQVRGLSDGGLPNRTVYAERVLTPADIVTSEDATKETKIALDDPLMVEAGQSYCIVFITDSADYTMWCATWGKDTIGNSPQTVITQPYVNGVLFSSSNAVSWTVHQETDMKFKIYTAEFAEEGIIEFDTMRNIDSNGVLLMASFLTPENTGCKWEVKIVDQANVNTVSIDSVPWLPLSNYAGIQTPFVVGLAKLRATFKSNRYISPMLALDDLLFVNFVSATSGKYTTKTIDQTDAKFDTITMSYSEAKPAGTRVKPQYSLNGGQLWKDFTVTPSVVKESQEFNRITYTEKVTSAATNTSVKYRLILEGDNRFLRPRVKKLTAVTKQTVY</sequence>
<dbReference type="Pfam" id="PF16075">
    <property type="entry name" value="DUF4815"/>
    <property type="match status" value="1"/>
</dbReference>
<organism evidence="3 4">
    <name type="scientific">Bacillus phage Riley</name>
    <dbReference type="NCBI Taxonomy" id="1486662"/>
    <lineage>
        <taxon>Viruses</taxon>
        <taxon>Duplodnaviria</taxon>
        <taxon>Heunggongvirae</taxon>
        <taxon>Uroviricota</taxon>
        <taxon>Caudoviricetes</taxon>
        <taxon>Herelleviridae</taxon>
        <taxon>Bastillevirinae</taxon>
        <taxon>Bequatrovirus</taxon>
        <taxon>Bequatrovirus riley</taxon>
    </lineage>
</organism>
<name>A0A075LZQ7_9CAUD</name>
<dbReference type="Proteomes" id="UP000028561">
    <property type="component" value="Segment"/>
</dbReference>
<feature type="region of interest" description="Disordered" evidence="1">
    <location>
        <begin position="286"/>
        <end position="311"/>
    </location>
</feature>
<evidence type="ECO:0000259" key="2">
    <source>
        <dbReference type="Pfam" id="PF16075"/>
    </source>
</evidence>
<protein>
    <submittedName>
        <fullName evidence="3">Tail protein</fullName>
    </submittedName>
</protein>
<evidence type="ECO:0000256" key="1">
    <source>
        <dbReference type="SAM" id="MobiDB-lite"/>
    </source>
</evidence>
<reference evidence="4" key="1">
    <citation type="submission" date="2014-09" db="EMBL/GenBank/DDBJ databases">
        <title>Genomic characterization and comparison of seven Myoviridae bacteriophage infecting Bacillus thuringiensis.</title>
        <authorList>
            <person name="Sauder A.B."/>
            <person name="McKenzie Q.R."/>
            <person name="Temple L.M."/>
            <person name="Alexis B.K."/>
            <person name="Al-Atrache Z."/>
            <person name="Lewis L.O."/>
            <person name="Loesser-Casey K.E."/>
            <person name="Mitchell K.J."/>
        </authorList>
    </citation>
    <scope>NUCLEOTIDE SEQUENCE [LARGE SCALE GENOMIC DNA]</scope>
</reference>
<dbReference type="GeneID" id="20283088"/>
<dbReference type="KEGG" id="vg:20283088"/>
<evidence type="ECO:0000313" key="3">
    <source>
        <dbReference type="EMBL" id="AIF71977.1"/>
    </source>
</evidence>
<dbReference type="RefSeq" id="YP_009055866.1">
    <property type="nucleotide sequence ID" value="NC_024788.1"/>
</dbReference>
<feature type="domain" description="DUF4815" evidence="2">
    <location>
        <begin position="12"/>
        <end position="631"/>
    </location>
</feature>
<dbReference type="EMBL" id="KJ489402">
    <property type="protein sequence ID" value="AIF71977.1"/>
    <property type="molecule type" value="Genomic_DNA"/>
</dbReference>
<evidence type="ECO:0000313" key="4">
    <source>
        <dbReference type="Proteomes" id="UP000028561"/>
    </source>
</evidence>
<reference evidence="3 4" key="2">
    <citation type="journal article" date="2016" name="Virology (Lond)">
        <title>Genomic characterization and comparison of seven Myoviridae bacteriophage infecting Bacillus thuringiensis.</title>
        <authorList>
            <person name="Sauder A.B."/>
            <person name="Quinn M.R."/>
            <person name="Brouillette A."/>
            <person name="Caruso S."/>
            <person name="Cresawn S."/>
            <person name="Erill I."/>
            <person name="Lewis L."/>
            <person name="Loesser-Casey K."/>
            <person name="Pate M."/>
            <person name="Scott C."/>
            <person name="Stockwell S."/>
            <person name="Temple L."/>
        </authorList>
    </citation>
    <scope>NUCLEOTIDE SEQUENCE [LARGE SCALE GENOMIC DNA]</scope>
</reference>
<dbReference type="InterPro" id="IPR032096">
    <property type="entry name" value="DUF4815"/>
</dbReference>